<keyword evidence="1" id="KW-0472">Membrane</keyword>
<feature type="domain" description="DUF112" evidence="2">
    <location>
        <begin position="13"/>
        <end position="436"/>
    </location>
</feature>
<reference evidence="3 4" key="1">
    <citation type="submission" date="2016-10" db="EMBL/GenBank/DDBJ databases">
        <authorList>
            <person name="de Groot N.N."/>
        </authorList>
    </citation>
    <scope>NUCLEOTIDE SEQUENCE [LARGE SCALE GENOMIC DNA]</scope>
    <source>
        <strain evidence="3 4">DSM 23126</strain>
    </source>
</reference>
<proteinExistence type="predicted"/>
<dbReference type="AlphaFoldDB" id="A0A1H2QV52"/>
<feature type="transmembrane region" description="Helical" evidence="1">
    <location>
        <begin position="352"/>
        <end position="375"/>
    </location>
</feature>
<dbReference type="InterPro" id="IPR002823">
    <property type="entry name" value="DUF112_TM"/>
</dbReference>
<evidence type="ECO:0000259" key="2">
    <source>
        <dbReference type="Pfam" id="PF01970"/>
    </source>
</evidence>
<evidence type="ECO:0000313" key="3">
    <source>
        <dbReference type="EMBL" id="SDW10760.1"/>
    </source>
</evidence>
<accession>A0A1H2QV52</accession>
<feature type="transmembrane region" description="Helical" evidence="1">
    <location>
        <begin position="12"/>
        <end position="41"/>
    </location>
</feature>
<keyword evidence="1" id="KW-0812">Transmembrane</keyword>
<protein>
    <submittedName>
        <fullName evidence="3">Putative tricarboxylic transport membrane protein</fullName>
    </submittedName>
</protein>
<feature type="transmembrane region" description="Helical" evidence="1">
    <location>
        <begin position="327"/>
        <end position="346"/>
    </location>
</feature>
<keyword evidence="1" id="KW-1133">Transmembrane helix</keyword>
<keyword evidence="4" id="KW-1185">Reference proteome</keyword>
<feature type="transmembrane region" description="Helical" evidence="1">
    <location>
        <begin position="53"/>
        <end position="74"/>
    </location>
</feature>
<dbReference type="Proteomes" id="UP000199488">
    <property type="component" value="Unassembled WGS sequence"/>
</dbReference>
<gene>
    <name evidence="3" type="ORF">SAMN05421781_0469</name>
</gene>
<dbReference type="OrthoDB" id="9781349at2"/>
<feature type="transmembrane region" description="Helical" evidence="1">
    <location>
        <begin position="195"/>
        <end position="214"/>
    </location>
</feature>
<feature type="transmembrane region" description="Helical" evidence="1">
    <location>
        <begin position="432"/>
        <end position="450"/>
    </location>
</feature>
<organism evidence="3 4">
    <name type="scientific">Marinococcus luteus</name>
    <dbReference type="NCBI Taxonomy" id="1122204"/>
    <lineage>
        <taxon>Bacteria</taxon>
        <taxon>Bacillati</taxon>
        <taxon>Bacillota</taxon>
        <taxon>Bacilli</taxon>
        <taxon>Bacillales</taxon>
        <taxon>Bacillaceae</taxon>
        <taxon>Marinococcus</taxon>
    </lineage>
</organism>
<sequence length="498" mass="53065">MLAFEIITPFTVLLCFLGVFIGIIMGAIPGMTATMAIAIFLPLTYVLEMVDSIGLLIGLYVGGISGGLVPAILLNIPGTPSSLCTTFDGYPMTQKGEGEKALKVGITASIIGGFFSLTVLYLFAPFLASVAIDFTSVDKFLIIVFALTIIASISKGSLIGGLFSGVLGIFISLIGRFPDNNEMRLMPPGLEEQLVYGFSLLPVLIGLFAVGQILQEAEEGMKPASHQKLDLKKTEKNKFSLKIFKGQYINTARSSLIGTFVGMLPGVGGSAASITAYSQTKNFSKHPERLGTGEPEGLISSESANNGLIGGALIPLLTLGIPGDSTTAILIGAFLLQGVQVGPLFISSNPDLWSGIVITLVVANIAMFILMFFSIKYFAKIVFIPKYIIFPIIVLMCVVGSYAINSGIMFDVWTLLIFGVLGYIFPKIGVQIPAFLIGFILGMEAEKYFVDSLKGSGGDLTVFFTQGPIAIVLWILILGSLVYAFIDSQKSKKNQAST</sequence>
<evidence type="ECO:0000256" key="1">
    <source>
        <dbReference type="SAM" id="Phobius"/>
    </source>
</evidence>
<dbReference type="PANTHER" id="PTHR35342">
    <property type="entry name" value="TRICARBOXYLIC TRANSPORT PROTEIN"/>
    <property type="match status" value="1"/>
</dbReference>
<dbReference type="Pfam" id="PF01970">
    <property type="entry name" value="TctA"/>
    <property type="match status" value="1"/>
</dbReference>
<feature type="transmembrane region" description="Helical" evidence="1">
    <location>
        <begin position="130"/>
        <end position="151"/>
    </location>
</feature>
<evidence type="ECO:0000313" key="4">
    <source>
        <dbReference type="Proteomes" id="UP000199488"/>
    </source>
</evidence>
<feature type="transmembrane region" description="Helical" evidence="1">
    <location>
        <begin position="462"/>
        <end position="486"/>
    </location>
</feature>
<dbReference type="PANTHER" id="PTHR35342:SF5">
    <property type="entry name" value="TRICARBOXYLIC TRANSPORT PROTEIN"/>
    <property type="match status" value="1"/>
</dbReference>
<dbReference type="STRING" id="1122204.SAMN05421781_0469"/>
<dbReference type="RefSeq" id="WP_091610628.1">
    <property type="nucleotide sequence ID" value="NZ_FNNC01000001.1"/>
</dbReference>
<name>A0A1H2QV52_9BACI</name>
<feature type="transmembrane region" description="Helical" evidence="1">
    <location>
        <begin position="101"/>
        <end position="124"/>
    </location>
</feature>
<feature type="transmembrane region" description="Helical" evidence="1">
    <location>
        <begin position="387"/>
        <end position="404"/>
    </location>
</feature>
<dbReference type="EMBL" id="FNNC01000001">
    <property type="protein sequence ID" value="SDW10760.1"/>
    <property type="molecule type" value="Genomic_DNA"/>
</dbReference>